<feature type="transmembrane region" description="Helical" evidence="1">
    <location>
        <begin position="12"/>
        <end position="37"/>
    </location>
</feature>
<evidence type="ECO:0000313" key="3">
    <source>
        <dbReference type="Proteomes" id="UP000657385"/>
    </source>
</evidence>
<dbReference type="Proteomes" id="UP000657385">
    <property type="component" value="Unassembled WGS sequence"/>
</dbReference>
<feature type="transmembrane region" description="Helical" evidence="1">
    <location>
        <begin position="133"/>
        <end position="159"/>
    </location>
</feature>
<gene>
    <name evidence="2" type="ORF">I2501_30765</name>
</gene>
<organism evidence="2 3">
    <name type="scientific">Streptacidiphilus fuscans</name>
    <dbReference type="NCBI Taxonomy" id="2789292"/>
    <lineage>
        <taxon>Bacteria</taxon>
        <taxon>Bacillati</taxon>
        <taxon>Actinomycetota</taxon>
        <taxon>Actinomycetes</taxon>
        <taxon>Kitasatosporales</taxon>
        <taxon>Streptomycetaceae</taxon>
        <taxon>Streptacidiphilus</taxon>
    </lineage>
</organism>
<dbReference type="InterPro" id="IPR010390">
    <property type="entry name" value="ABC-2_transporter-like"/>
</dbReference>
<reference evidence="2" key="1">
    <citation type="submission" date="2020-11" db="EMBL/GenBank/DDBJ databases">
        <title>Isolation and identification of active actinomycetes.</title>
        <authorList>
            <person name="Yu B."/>
        </authorList>
    </citation>
    <scope>NUCLEOTIDE SEQUENCE</scope>
    <source>
        <strain evidence="2">NEAU-YB345</strain>
    </source>
</reference>
<evidence type="ECO:0000256" key="1">
    <source>
        <dbReference type="SAM" id="Phobius"/>
    </source>
</evidence>
<comment type="caution">
    <text evidence="2">The sequence shown here is derived from an EMBL/GenBank/DDBJ whole genome shotgun (WGS) entry which is preliminary data.</text>
</comment>
<keyword evidence="3" id="KW-1185">Reference proteome</keyword>
<dbReference type="AlphaFoldDB" id="A0A931B722"/>
<proteinExistence type="predicted"/>
<keyword evidence="1" id="KW-1133">Transmembrane helix</keyword>
<accession>A0A931B722</accession>
<evidence type="ECO:0000313" key="2">
    <source>
        <dbReference type="EMBL" id="MBF9072415.1"/>
    </source>
</evidence>
<dbReference type="PANTHER" id="PTHR36833">
    <property type="entry name" value="SLR0610 PROTEIN-RELATED"/>
    <property type="match status" value="1"/>
</dbReference>
<name>A0A931B722_9ACTN</name>
<protein>
    <submittedName>
        <fullName evidence="2">ABC-2 family transporter protein</fullName>
    </submittedName>
</protein>
<dbReference type="PANTHER" id="PTHR36833:SF1">
    <property type="entry name" value="INTEGRAL MEMBRANE TRANSPORT PROTEIN"/>
    <property type="match status" value="1"/>
</dbReference>
<feature type="transmembrane region" description="Helical" evidence="1">
    <location>
        <begin position="222"/>
        <end position="242"/>
    </location>
</feature>
<feature type="transmembrane region" description="Helical" evidence="1">
    <location>
        <begin position="49"/>
        <end position="68"/>
    </location>
</feature>
<dbReference type="Pfam" id="PF06182">
    <property type="entry name" value="ABC2_membrane_6"/>
    <property type="match status" value="1"/>
</dbReference>
<sequence>MWTRAALAYPASFWMTTVGNMAASGMDFVVIAVIFLHTSALGGWTLPQVAFLYGTSGLTLGLADMLVGSMDTLGERVRDGSMDTTLVRPVPALAQQAADRFALRRLGRIAQAGTVLTWSLVHLDLAWSPAKVLVFASLVVCGTVIFGSVFVGGAAFQFVMADASEVQSSFTYGGMTMLQYPPTVFAKDLVRGTVFGVPLAFVNWLPSLYLLDRPDPLGLPGWFRFASPIAALLSAVAAGLLWRAGVRAYRSTGS</sequence>
<keyword evidence="1" id="KW-0472">Membrane</keyword>
<dbReference type="EMBL" id="JADPRT010000016">
    <property type="protein sequence ID" value="MBF9072415.1"/>
    <property type="molecule type" value="Genomic_DNA"/>
</dbReference>
<feature type="transmembrane region" description="Helical" evidence="1">
    <location>
        <begin position="189"/>
        <end position="210"/>
    </location>
</feature>
<keyword evidence="1" id="KW-0812">Transmembrane</keyword>